<feature type="region of interest" description="Disordered" evidence="1">
    <location>
        <begin position="24"/>
        <end position="74"/>
    </location>
</feature>
<sequence>MARRSTLATCWIHEICLSRHKTTGTTANLPAAPKTTGNSANLPAAPKTTGTLPISAAPRTIGTTPNLPGASTTKNAIYSRSTSNTQNHCTDLSNIRRAQDNLKLPHSSVSGQLMFIHPEALDNLKLPHSSVSGQLMFIRPVLRTT</sequence>
<name>A0AAE1D4H3_9GAST</name>
<reference evidence="2" key="1">
    <citation type="journal article" date="2023" name="G3 (Bethesda)">
        <title>A reference genome for the long-term kleptoplast-retaining sea slug Elysia crispata morphotype clarki.</title>
        <authorList>
            <person name="Eastman K.E."/>
            <person name="Pendleton A.L."/>
            <person name="Shaikh M.A."/>
            <person name="Suttiyut T."/>
            <person name="Ogas R."/>
            <person name="Tomko P."/>
            <person name="Gavelis G."/>
            <person name="Widhalm J.R."/>
            <person name="Wisecaver J.H."/>
        </authorList>
    </citation>
    <scope>NUCLEOTIDE SEQUENCE</scope>
    <source>
        <strain evidence="2">ECLA1</strain>
    </source>
</reference>
<comment type="caution">
    <text evidence="2">The sequence shown here is derived from an EMBL/GenBank/DDBJ whole genome shotgun (WGS) entry which is preliminary data.</text>
</comment>
<keyword evidence="3" id="KW-1185">Reference proteome</keyword>
<dbReference type="Proteomes" id="UP001283361">
    <property type="component" value="Unassembled WGS sequence"/>
</dbReference>
<organism evidence="2 3">
    <name type="scientific">Elysia crispata</name>
    <name type="common">lettuce slug</name>
    <dbReference type="NCBI Taxonomy" id="231223"/>
    <lineage>
        <taxon>Eukaryota</taxon>
        <taxon>Metazoa</taxon>
        <taxon>Spiralia</taxon>
        <taxon>Lophotrochozoa</taxon>
        <taxon>Mollusca</taxon>
        <taxon>Gastropoda</taxon>
        <taxon>Heterobranchia</taxon>
        <taxon>Euthyneura</taxon>
        <taxon>Panpulmonata</taxon>
        <taxon>Sacoglossa</taxon>
        <taxon>Placobranchoidea</taxon>
        <taxon>Plakobranchidae</taxon>
        <taxon>Elysia</taxon>
    </lineage>
</organism>
<dbReference type="AlphaFoldDB" id="A0AAE1D4H3"/>
<protein>
    <submittedName>
        <fullName evidence="2">Uncharacterized protein</fullName>
    </submittedName>
</protein>
<evidence type="ECO:0000313" key="3">
    <source>
        <dbReference type="Proteomes" id="UP001283361"/>
    </source>
</evidence>
<gene>
    <name evidence="2" type="ORF">RRG08_049959</name>
</gene>
<accession>A0AAE1D4H3</accession>
<evidence type="ECO:0000313" key="2">
    <source>
        <dbReference type="EMBL" id="KAK3756480.1"/>
    </source>
</evidence>
<evidence type="ECO:0000256" key="1">
    <source>
        <dbReference type="SAM" id="MobiDB-lite"/>
    </source>
</evidence>
<feature type="compositionally biased region" description="Polar residues" evidence="1">
    <location>
        <begin position="61"/>
        <end position="74"/>
    </location>
</feature>
<proteinExistence type="predicted"/>
<dbReference type="EMBL" id="JAWDGP010005507">
    <property type="protein sequence ID" value="KAK3756480.1"/>
    <property type="molecule type" value="Genomic_DNA"/>
</dbReference>